<reference evidence="2" key="1">
    <citation type="journal article" date="2014" name="Int. J. Syst. Evol. Microbiol.">
        <title>Complete genome sequence of Corynebacterium casei LMG S-19264T (=DSM 44701T), isolated from a smear-ripened cheese.</title>
        <authorList>
            <consortium name="US DOE Joint Genome Institute (JGI-PGF)"/>
            <person name="Walter F."/>
            <person name="Albersmeier A."/>
            <person name="Kalinowski J."/>
            <person name="Ruckert C."/>
        </authorList>
    </citation>
    <scope>NUCLEOTIDE SEQUENCE</scope>
    <source>
        <strain evidence="2">CGMCC 1.14988</strain>
    </source>
</reference>
<keyword evidence="1" id="KW-0812">Transmembrane</keyword>
<sequence length="107" mass="11693">MVLLLIPAAGLAVAVGVLFGWRWVLAPLLGWAMLTWLLASLRVLGRDAKAPGMPDEDELEVAPVGSGERTLFWCEECGTEVLLLVRGTSRAPSHCGQRMHERTEILN</sequence>
<keyword evidence="1" id="KW-1133">Transmembrane helix</keyword>
<name>A0A8J3A501_9ACTN</name>
<dbReference type="RefSeq" id="WP_130648260.1">
    <property type="nucleotide sequence ID" value="NZ_BMHA01000001.1"/>
</dbReference>
<evidence type="ECO:0000313" key="3">
    <source>
        <dbReference type="Proteomes" id="UP000650511"/>
    </source>
</evidence>
<proteinExistence type="predicted"/>
<keyword evidence="3" id="KW-1185">Reference proteome</keyword>
<evidence type="ECO:0000313" key="2">
    <source>
        <dbReference type="EMBL" id="GGI02975.1"/>
    </source>
</evidence>
<evidence type="ECO:0000256" key="1">
    <source>
        <dbReference type="SAM" id="Phobius"/>
    </source>
</evidence>
<dbReference type="EMBL" id="BMHA01000001">
    <property type="protein sequence ID" value="GGI02975.1"/>
    <property type="molecule type" value="Genomic_DNA"/>
</dbReference>
<dbReference type="OrthoDB" id="5243735at2"/>
<accession>A0A8J3A501</accession>
<dbReference type="Proteomes" id="UP000650511">
    <property type="component" value="Unassembled WGS sequence"/>
</dbReference>
<keyword evidence="1" id="KW-0472">Membrane</keyword>
<feature type="transmembrane region" description="Helical" evidence="1">
    <location>
        <begin position="24"/>
        <end position="44"/>
    </location>
</feature>
<gene>
    <name evidence="2" type="ORF">GCM10011354_02190</name>
</gene>
<protein>
    <submittedName>
        <fullName evidence="2">Uncharacterized protein</fullName>
    </submittedName>
</protein>
<dbReference type="AlphaFoldDB" id="A0A8J3A501"/>
<comment type="caution">
    <text evidence="2">The sequence shown here is derived from an EMBL/GenBank/DDBJ whole genome shotgun (WGS) entry which is preliminary data.</text>
</comment>
<reference evidence="2" key="2">
    <citation type="submission" date="2020-09" db="EMBL/GenBank/DDBJ databases">
        <authorList>
            <person name="Sun Q."/>
            <person name="Zhou Y."/>
        </authorList>
    </citation>
    <scope>NUCLEOTIDE SEQUENCE</scope>
    <source>
        <strain evidence="2">CGMCC 1.14988</strain>
    </source>
</reference>
<organism evidence="2 3">
    <name type="scientific">Egicoccus halophilus</name>
    <dbReference type="NCBI Taxonomy" id="1670830"/>
    <lineage>
        <taxon>Bacteria</taxon>
        <taxon>Bacillati</taxon>
        <taxon>Actinomycetota</taxon>
        <taxon>Nitriliruptoria</taxon>
        <taxon>Egicoccales</taxon>
        <taxon>Egicoccaceae</taxon>
        <taxon>Egicoccus</taxon>
    </lineage>
</organism>